<dbReference type="InterPro" id="IPR011836">
    <property type="entry name" value="YhdP"/>
</dbReference>
<dbReference type="NCBIfam" id="TIGR02099">
    <property type="entry name" value="YhdP family protein"/>
    <property type="match status" value="1"/>
</dbReference>
<evidence type="ECO:0000313" key="3">
    <source>
        <dbReference type="EMBL" id="MET4578260.1"/>
    </source>
</evidence>
<proteinExistence type="predicted"/>
<comment type="caution">
    <text evidence="3">The sequence shown here is derived from an EMBL/GenBank/DDBJ whole genome shotgun (WGS) entry which is preliminary data.</text>
</comment>
<dbReference type="RefSeq" id="WP_354445340.1">
    <property type="nucleotide sequence ID" value="NZ_JBEPSH010000006.1"/>
</dbReference>
<keyword evidence="4" id="KW-1185">Reference proteome</keyword>
<dbReference type="Proteomes" id="UP001549320">
    <property type="component" value="Unassembled WGS sequence"/>
</dbReference>
<keyword evidence="1" id="KW-1133">Transmembrane helix</keyword>
<dbReference type="Pfam" id="PF13116">
    <property type="entry name" value="YhdP"/>
    <property type="match status" value="1"/>
</dbReference>
<dbReference type="PANTHER" id="PTHR38690">
    <property type="entry name" value="PROTEASE-RELATED"/>
    <property type="match status" value="1"/>
</dbReference>
<evidence type="ECO:0000259" key="2">
    <source>
        <dbReference type="Pfam" id="PF13116"/>
    </source>
</evidence>
<organism evidence="3 4">
    <name type="scientific">Ottowia thiooxydans</name>
    <dbReference type="NCBI Taxonomy" id="219182"/>
    <lineage>
        <taxon>Bacteria</taxon>
        <taxon>Pseudomonadati</taxon>
        <taxon>Pseudomonadota</taxon>
        <taxon>Betaproteobacteria</taxon>
        <taxon>Burkholderiales</taxon>
        <taxon>Comamonadaceae</taxon>
        <taxon>Ottowia</taxon>
    </lineage>
</organism>
<evidence type="ECO:0000256" key="1">
    <source>
        <dbReference type="SAM" id="Phobius"/>
    </source>
</evidence>
<dbReference type="EMBL" id="JBEPSH010000006">
    <property type="protein sequence ID" value="MET4578260.1"/>
    <property type="molecule type" value="Genomic_DNA"/>
</dbReference>
<keyword evidence="1" id="KW-0472">Membrane</keyword>
<keyword evidence="1" id="KW-0812">Transmembrane</keyword>
<accession>A0ABV2QB83</accession>
<name>A0ABV2QB83_9BURK</name>
<evidence type="ECO:0000313" key="4">
    <source>
        <dbReference type="Proteomes" id="UP001549320"/>
    </source>
</evidence>
<reference evidence="3 4" key="1">
    <citation type="submission" date="2024-06" db="EMBL/GenBank/DDBJ databases">
        <title>Sorghum-associated microbial communities from plants grown in Nebraska, USA.</title>
        <authorList>
            <person name="Schachtman D."/>
        </authorList>
    </citation>
    <scope>NUCLEOTIDE SEQUENCE [LARGE SCALE GENOMIC DNA]</scope>
    <source>
        <strain evidence="3 4">2709</strain>
    </source>
</reference>
<dbReference type="PANTHER" id="PTHR38690:SF1">
    <property type="entry name" value="PROTEASE"/>
    <property type="match status" value="1"/>
</dbReference>
<feature type="transmembrane region" description="Helical" evidence="1">
    <location>
        <begin position="7"/>
        <end position="26"/>
    </location>
</feature>
<protein>
    <submittedName>
        <fullName evidence="3">Uncharacterized protein (TIGR02099 family)</fullName>
    </submittedName>
</protein>
<dbReference type="InterPro" id="IPR025263">
    <property type="entry name" value="YhdP_central"/>
</dbReference>
<gene>
    <name evidence="3" type="ORF">ABIE13_003376</name>
</gene>
<feature type="domain" description="YhdP central" evidence="2">
    <location>
        <begin position="3"/>
        <end position="1333"/>
    </location>
</feature>
<sequence>MRWVLRGVFALLVLILVAWGVLHWLIVPRIDEFRPRLEEMASRAASTRVTIGSIEAESNGLVPSISLRDVRVHDVSGRAGLVVPRVIAAFSVLSLSKKELAQLVIDRPELELRRTADGRLLVGGMDMSGDASGSTEAADWFFSQPEFVVREGSVRWIDESRNVPPVTFSDVQFIARNGYSSHQLRLDVTPEPAWGERFTLIGRFRQPLLSLHSGQWQQWDGQVFANFSHADISQLGQYVDLEADMGVDLQAGQGALRLWTDVRKGQFTNLTADLALGSVSATFGPKLEPLAFKSLAGRFGWSDLGAGMEVTTRDLSFVDADGLAWPGGNVRLSYRDGASGAPAGGDFAGDRLDLAALAKIAQRLPLSPDVARRLKDHPVKGLVEHIEGRWAGPLDAPRDWRVQTRISQLSVGARPAPRRPDGVHAEGMPGIEGASLQLEATPASGSAVLEVKSGALEFPGVFAEPRIPVAEFKASSRWRVKGDQFTIDVDQLTLRNQDATAAFKGRWNTTAGKKGDDRFPGELDLSGSFSRANGARVYRYLPLGIPHEARDYVQRAVQKGEARDFAVRVKGDLNRVGEQSLGPDGAFRFAGQVRGVTLAYVPRALQPEGQAPWPALENLSGELIFDHNSMQVNNAKGSVQGHPGWQFTQIQAGIADLKETRVTVDAQGRGPLESALGIVRTSPVAGFIGHALDSATGSGDAALQLKLNLPVSHIEQSKAEGRINLAGNDVRISPDTPLLGQAQGAITFSDTGFSIQDARAQLLGGEMRLSGGTSVAGSPDIKAGEKAGAVVLHAMGSFSADALREMKDWGPVPEVARQASGSSTYEARMSFREGVPEIVVTSDLRGMSFDLPAPLGKPAQAPMPLRYDGGSVAGAQGQSRFRVSVGEQLALEFHRDTQSGRTLRGAIGVGQHAASPLALPASGVHAQVQLPTLDAGAWESTLEALFSNQKEPADAREGGGGFMPTVWSLRTGELLLDDRALHEVDINGTRQGSTWRANVKARELAGRVDYTEGTEGRAGKLVARLSHLTIPASTEDQSVLAQPTTHMPALDVVAEDFELRGKKLGRLEINAVNHDTASTSQAGGLQTWELTRLAVQSPEAVFTASGRWEALARRQASSAHPRAPRTADDPRRTTLAFKLDIRDAGALLTRFEMPGVLARGKGEIDGNLSWRGAPMSPHYPSMAGKLHVDVGAGQFLKADPGVAKLLGVLSLQALPRRLTLDFRDIFSTGFAFDFVRGDVVVARGVAQTNNLQMKGVNAAVLMDGSADIDQETQDLRVLVVPEIDAGTAALVATAINPAIGLGTFLAQLILKRPLIQANTQEFHVGGSWDNPTVQKLERSASRLVPPEQK</sequence>